<dbReference type="InterPro" id="IPR000795">
    <property type="entry name" value="T_Tr_GTP-bd_dom"/>
</dbReference>
<dbReference type="PANTHER" id="PTHR43721:SF9">
    <property type="entry name" value="GTP-BINDING PROTEIN 1"/>
    <property type="match status" value="1"/>
</dbReference>
<dbReference type="SUPFAM" id="SSF52540">
    <property type="entry name" value="P-loop containing nucleoside triphosphate hydrolases"/>
    <property type="match status" value="1"/>
</dbReference>
<dbReference type="Proteomes" id="UP000078046">
    <property type="component" value="Unassembled WGS sequence"/>
</dbReference>
<dbReference type="OrthoDB" id="248233at2759"/>
<dbReference type="EMBL" id="LWCA01001323">
    <property type="protein sequence ID" value="OAF65379.1"/>
    <property type="molecule type" value="Genomic_DNA"/>
</dbReference>
<dbReference type="InterPro" id="IPR027417">
    <property type="entry name" value="P-loop_NTPase"/>
</dbReference>
<evidence type="ECO:0000259" key="1">
    <source>
        <dbReference type="PROSITE" id="PS51722"/>
    </source>
</evidence>
<dbReference type="InterPro" id="IPR050055">
    <property type="entry name" value="EF-Tu_GTPase"/>
</dbReference>
<dbReference type="AlphaFoldDB" id="A0A177ATQ1"/>
<dbReference type="Gene3D" id="3.40.50.300">
    <property type="entry name" value="P-loop containing nucleotide triphosphate hydrolases"/>
    <property type="match status" value="1"/>
</dbReference>
<proteinExistence type="predicted"/>
<dbReference type="PANTHER" id="PTHR43721">
    <property type="entry name" value="ELONGATION FACTOR TU-RELATED"/>
    <property type="match status" value="1"/>
</dbReference>
<dbReference type="GO" id="GO:0005525">
    <property type="term" value="F:GTP binding"/>
    <property type="evidence" value="ECO:0007669"/>
    <property type="project" value="InterPro"/>
</dbReference>
<evidence type="ECO:0000313" key="2">
    <source>
        <dbReference type="EMBL" id="OAF65379.1"/>
    </source>
</evidence>
<sequence>MNEKELIKNEEKIDYNIDRKEVYVEPSQPVMDLLCNDIEEKIYIRSGECILTIGLEGKSKERGITASQMELSLETLEKICTILKCKSTLILAEKLEDGNEIQHFLIRKNMINSIYIEVRIAILGNVDAGKTSFLGVLTLDQLDDGRGLTRGRLHQHLHEKTSGRTSSVSNYILGFNEDCDYVKPIKGKVDWKNVRINSSKIITFIDLAGHEKYFKTTVFGMTSNKPHHSVLVIGANAGIIGMTKEHLSLILALDLPLIIVVTKIDMCPQNILAETMSLIQKILKSPGCRKITVSIKSIKDVVVCIKEITNKRIPSNTARTATSNPWNAIHTAKTIGLVSVASGDIILEKRSVLTD</sequence>
<dbReference type="PROSITE" id="PS51722">
    <property type="entry name" value="G_TR_2"/>
    <property type="match status" value="1"/>
</dbReference>
<comment type="caution">
    <text evidence="2">The sequence shown here is derived from an EMBL/GenBank/DDBJ whole genome shotgun (WGS) entry which is preliminary data.</text>
</comment>
<evidence type="ECO:0000313" key="3">
    <source>
        <dbReference type="Proteomes" id="UP000078046"/>
    </source>
</evidence>
<dbReference type="GO" id="GO:0003924">
    <property type="term" value="F:GTPase activity"/>
    <property type="evidence" value="ECO:0007669"/>
    <property type="project" value="InterPro"/>
</dbReference>
<name>A0A177ATQ1_9BILA</name>
<accession>A0A177ATQ1</accession>
<protein>
    <recommendedName>
        <fullName evidence="1">Tr-type G domain-containing protein</fullName>
    </recommendedName>
</protein>
<feature type="domain" description="Tr-type G" evidence="1">
    <location>
        <begin position="115"/>
        <end position="355"/>
    </location>
</feature>
<dbReference type="Pfam" id="PF00009">
    <property type="entry name" value="GTP_EFTU"/>
    <property type="match status" value="1"/>
</dbReference>
<keyword evidence="3" id="KW-1185">Reference proteome</keyword>
<reference evidence="2 3" key="1">
    <citation type="submission" date="2016-04" db="EMBL/GenBank/DDBJ databases">
        <title>The genome of Intoshia linei affirms orthonectids as highly simplified spiralians.</title>
        <authorList>
            <person name="Mikhailov K.V."/>
            <person name="Slusarev G.S."/>
            <person name="Nikitin M.A."/>
            <person name="Logacheva M.D."/>
            <person name="Penin A."/>
            <person name="Aleoshin V."/>
            <person name="Panchin Y.V."/>
        </authorList>
    </citation>
    <scope>NUCLEOTIDE SEQUENCE [LARGE SCALE GENOMIC DNA]</scope>
    <source>
        <strain evidence="2">Intl2013</strain>
        <tissue evidence="2">Whole animal</tissue>
    </source>
</reference>
<organism evidence="2 3">
    <name type="scientific">Intoshia linei</name>
    <dbReference type="NCBI Taxonomy" id="1819745"/>
    <lineage>
        <taxon>Eukaryota</taxon>
        <taxon>Metazoa</taxon>
        <taxon>Spiralia</taxon>
        <taxon>Lophotrochozoa</taxon>
        <taxon>Mesozoa</taxon>
        <taxon>Orthonectida</taxon>
        <taxon>Rhopaluridae</taxon>
        <taxon>Intoshia</taxon>
    </lineage>
</organism>
<gene>
    <name evidence="2" type="ORF">A3Q56_06914</name>
</gene>
<dbReference type="GO" id="GO:0003746">
    <property type="term" value="F:translation elongation factor activity"/>
    <property type="evidence" value="ECO:0007669"/>
    <property type="project" value="TreeGrafter"/>
</dbReference>